<proteinExistence type="predicted"/>
<protein>
    <recommendedName>
        <fullName evidence="3">Lipoprotein LpqB beta-propeller domain-containing protein</fullName>
    </recommendedName>
</protein>
<dbReference type="EMBL" id="CADCVD010000002">
    <property type="protein sequence ID" value="CAA9422154.1"/>
    <property type="molecule type" value="Genomic_DNA"/>
</dbReference>
<sequence length="404" mass="41932">MAALAALVSLAGCGLLPGETREAISIPPASAGSSSDSGFGPGVQALSFGPVDKGSPRMSPSGKMVSFVAYGRVAEKPLPSQSASLSTGGDLYVEHAEWLPDGTLVALGVKEKGQSAETVASSSLFAARRGEDVSTDDQELIKRVEAVGAVPDGGLVVASEAPPAQGSSEEQITSRLVLLKGSEEPMKFYLKGIEGRVTGLSISPDGGLAMLAVLRNDTGRGDGKRFEVQIYRFSDSQVSLAARLPAGTELLGAPQWTSQGAYFVAGDAGVDNEPGPYTLYRTVSGSEEPEPVSAVGEGFVAASVSVSPKGDRLAVIGRRNLSSPTNLYVLNIDSGTLDTATTNEDMEIKASPRDLSWSPDSQSVILVAREALTGPTIYDTPAEELSSAFYNLYQVPVGEPESAE</sequence>
<reference evidence="2" key="1">
    <citation type="submission" date="2020-02" db="EMBL/GenBank/DDBJ databases">
        <authorList>
            <person name="Meier V. D."/>
        </authorList>
    </citation>
    <scope>NUCLEOTIDE SEQUENCE</scope>
    <source>
        <strain evidence="2">AVDCRST_MAG37</strain>
    </source>
</reference>
<dbReference type="InterPro" id="IPR011042">
    <property type="entry name" value="6-blade_b-propeller_TolB-like"/>
</dbReference>
<gene>
    <name evidence="2" type="ORF">AVDCRST_MAG37-16</name>
</gene>
<dbReference type="SUPFAM" id="SSF82171">
    <property type="entry name" value="DPP6 N-terminal domain-like"/>
    <property type="match status" value="1"/>
</dbReference>
<name>A0A6J4PRH0_9ACTN</name>
<evidence type="ECO:0008006" key="3">
    <source>
        <dbReference type="Google" id="ProtNLM"/>
    </source>
</evidence>
<evidence type="ECO:0000313" key="2">
    <source>
        <dbReference type="EMBL" id="CAA9422154.1"/>
    </source>
</evidence>
<dbReference type="Gene3D" id="2.120.10.30">
    <property type="entry name" value="TolB, C-terminal domain"/>
    <property type="match status" value="1"/>
</dbReference>
<organism evidence="2">
    <name type="scientific">uncultured Rubrobacteraceae bacterium</name>
    <dbReference type="NCBI Taxonomy" id="349277"/>
    <lineage>
        <taxon>Bacteria</taxon>
        <taxon>Bacillati</taxon>
        <taxon>Actinomycetota</taxon>
        <taxon>Rubrobacteria</taxon>
        <taxon>Rubrobacterales</taxon>
        <taxon>Rubrobacteraceae</taxon>
        <taxon>environmental samples</taxon>
    </lineage>
</organism>
<accession>A0A6J4PRH0</accession>
<feature type="compositionally biased region" description="Low complexity" evidence="1">
    <location>
        <begin position="25"/>
        <end position="38"/>
    </location>
</feature>
<evidence type="ECO:0000256" key="1">
    <source>
        <dbReference type="SAM" id="MobiDB-lite"/>
    </source>
</evidence>
<feature type="region of interest" description="Disordered" evidence="1">
    <location>
        <begin position="25"/>
        <end position="60"/>
    </location>
</feature>
<dbReference type="AlphaFoldDB" id="A0A6J4PRH0"/>